<dbReference type="InterPro" id="IPR035919">
    <property type="entry name" value="EAL_sf"/>
</dbReference>
<dbReference type="InterPro" id="IPR001610">
    <property type="entry name" value="PAC"/>
</dbReference>
<keyword evidence="7" id="KW-1185">Reference proteome</keyword>
<dbReference type="PROSITE" id="PS50113">
    <property type="entry name" value="PAC"/>
    <property type="match status" value="1"/>
</dbReference>
<feature type="transmembrane region" description="Helical" evidence="1">
    <location>
        <begin position="12"/>
        <end position="30"/>
    </location>
</feature>
<evidence type="ECO:0000259" key="4">
    <source>
        <dbReference type="PROSITE" id="PS50883"/>
    </source>
</evidence>
<reference evidence="6 7" key="1">
    <citation type="journal article" date="2014" name="Genome Announc.">
        <title>Draft Genome Sequence of Marinomonas sp. Strain D104, a Polycyclic Aromatic Hydrocarbon-Degrading Bacterium from the Deep-Sea Sediment of the Arctic Ocean.</title>
        <authorList>
            <person name="Dong C."/>
            <person name="Bai X."/>
            <person name="Lai Q."/>
            <person name="Xie Y."/>
            <person name="Chen X."/>
            <person name="Shao Z."/>
        </authorList>
    </citation>
    <scope>NUCLEOTIDE SEQUENCE [LARGE SCALE GENOMIC DNA]</scope>
    <source>
        <strain evidence="6 7">D104</strain>
    </source>
</reference>
<dbReference type="InterPro" id="IPR043128">
    <property type="entry name" value="Rev_trsase/Diguanyl_cyclase"/>
</dbReference>
<dbReference type="SUPFAM" id="SSF141868">
    <property type="entry name" value="EAL domain-like"/>
    <property type="match status" value="1"/>
</dbReference>
<evidence type="ECO:0008006" key="8">
    <source>
        <dbReference type="Google" id="ProtNLM"/>
    </source>
</evidence>
<feature type="domain" description="GGDEF" evidence="5">
    <location>
        <begin position="447"/>
        <end position="580"/>
    </location>
</feature>
<dbReference type="SMART" id="SM00267">
    <property type="entry name" value="GGDEF"/>
    <property type="match status" value="1"/>
</dbReference>
<dbReference type="InterPro" id="IPR000160">
    <property type="entry name" value="GGDEF_dom"/>
</dbReference>
<feature type="domain" description="PAC" evidence="3">
    <location>
        <begin position="363"/>
        <end position="417"/>
    </location>
</feature>
<keyword evidence="1" id="KW-0812">Transmembrane</keyword>
<dbReference type="InterPro" id="IPR052155">
    <property type="entry name" value="Biofilm_reg_signaling"/>
</dbReference>
<dbReference type="InterPro" id="IPR029787">
    <property type="entry name" value="Nucleotide_cyclase"/>
</dbReference>
<dbReference type="NCBIfam" id="TIGR00254">
    <property type="entry name" value="GGDEF"/>
    <property type="match status" value="1"/>
</dbReference>
<dbReference type="Pfam" id="PF00563">
    <property type="entry name" value="EAL"/>
    <property type="match status" value="1"/>
</dbReference>
<dbReference type="Gene3D" id="3.30.450.20">
    <property type="entry name" value="PAS domain"/>
    <property type="match status" value="1"/>
</dbReference>
<dbReference type="InterPro" id="IPR000014">
    <property type="entry name" value="PAS"/>
</dbReference>
<evidence type="ECO:0000259" key="2">
    <source>
        <dbReference type="PROSITE" id="PS50112"/>
    </source>
</evidence>
<dbReference type="PROSITE" id="PS50887">
    <property type="entry name" value="GGDEF"/>
    <property type="match status" value="1"/>
</dbReference>
<feature type="domain" description="EAL" evidence="4">
    <location>
        <begin position="589"/>
        <end position="844"/>
    </location>
</feature>
<dbReference type="CDD" id="cd01949">
    <property type="entry name" value="GGDEF"/>
    <property type="match status" value="1"/>
</dbReference>
<name>W1RN77_9GAMM</name>
<evidence type="ECO:0000259" key="5">
    <source>
        <dbReference type="PROSITE" id="PS50887"/>
    </source>
</evidence>
<comment type="caution">
    <text evidence="6">The sequence shown here is derived from an EMBL/GenBank/DDBJ whole genome shotgun (WGS) entry which is preliminary data.</text>
</comment>
<dbReference type="GO" id="GO:0006355">
    <property type="term" value="P:regulation of DNA-templated transcription"/>
    <property type="evidence" value="ECO:0007669"/>
    <property type="project" value="InterPro"/>
</dbReference>
<keyword evidence="1" id="KW-1133">Transmembrane helix</keyword>
<evidence type="ECO:0000256" key="1">
    <source>
        <dbReference type="SAM" id="Phobius"/>
    </source>
</evidence>
<feature type="transmembrane region" description="Helical" evidence="1">
    <location>
        <begin position="263"/>
        <end position="282"/>
    </location>
</feature>
<dbReference type="EMBL" id="AYOZ01000062">
    <property type="protein sequence ID" value="ETI57866.1"/>
    <property type="molecule type" value="Genomic_DNA"/>
</dbReference>
<dbReference type="CDD" id="cd01948">
    <property type="entry name" value="EAL"/>
    <property type="match status" value="1"/>
</dbReference>
<sequence length="850" mass="95001">MGEHLRRQPVLLPAVVIILVCLSVILHQLLQRGYERALNEQLAANVALVHAIEESITLSIQAVSGSLSSLSPQIPELSDTAILRVEKQLLHSFPQLHSIEVVPLSDAILCQTEPTSSNSSKVRLLTPQDGHGWGVNVRQQSARYWPVCSPYYAEGQIKGFVVGSIDPNYYSNLLSAKEYGGKEIDVFHTSGENMLGSALPMPHWIKEASQSTAWGVQRIEKEGVYAYSESFRAAAFIPFVVTLRSYDHIDLAIWSSDAWILKWSFAVFGLVIVILMLMSFVFKHRYERNNGNNRLLSAAIRNTANAIFITDKKGKIHWINQAFTKLTGYTIQEIRGETPRILNSGCQDRRYFRDLWKTISSGKSWRGELINRDKSGSLITVNQVITPIKSVTGEIENYIAVHEDISARKIAEEHAIFLAKHDGLTSLANRRYFEEQINERIHGYSQGLIGLIFIDLDRFKEINDTLGHEAGDILLKRTANKLQSILPDTATLARLGGDEFALFVYPLADREEMTQLAQAIVSGLETPFDYQGSKFFVTCSVGVAVNAIQGADTSTLLRQADMAMYRSKQEGRNTYRIFDSSMDEIMKHRVALQQELDEAIRTGDGLSLDFQPQVNACTGAVIGAELLFRWVRKSGEHVAPEAFIPILEESGQIVTLGKWIIQACCKQLHEWRQLGLDVGKTAINISTVQLSNSNVVEDLLAAMEEYAIPSETMSVELTETALMVSSATLTQNLMQLVENNITITIDDFGTGYCSLTYLKRLDAHYLKIDRSFVAGIGHNETDESIILATIAMAKGLKMDVIAEGIETQEQVDFLTQHQCDILQGYYFGEPMSALMYQQHLFTAKNDSSKR</sequence>
<dbReference type="eggNOG" id="COG5001">
    <property type="taxonomic scope" value="Bacteria"/>
</dbReference>
<dbReference type="NCBIfam" id="TIGR00229">
    <property type="entry name" value="sensory_box"/>
    <property type="match status" value="1"/>
</dbReference>
<dbReference type="SUPFAM" id="SSF55785">
    <property type="entry name" value="PYP-like sensor domain (PAS domain)"/>
    <property type="match status" value="1"/>
</dbReference>
<dbReference type="InterPro" id="IPR035965">
    <property type="entry name" value="PAS-like_dom_sf"/>
</dbReference>
<accession>W1RN77</accession>
<organism evidence="6 7">
    <name type="scientific">Marinomonas profundimaris</name>
    <dbReference type="NCBI Taxonomy" id="1208321"/>
    <lineage>
        <taxon>Bacteria</taxon>
        <taxon>Pseudomonadati</taxon>
        <taxon>Pseudomonadota</taxon>
        <taxon>Gammaproteobacteria</taxon>
        <taxon>Oceanospirillales</taxon>
        <taxon>Oceanospirillaceae</taxon>
        <taxon>Marinomonas</taxon>
    </lineage>
</organism>
<dbReference type="SMART" id="SM00091">
    <property type="entry name" value="PAS"/>
    <property type="match status" value="1"/>
</dbReference>
<keyword evidence="1" id="KW-0472">Membrane</keyword>
<proteinExistence type="predicted"/>
<dbReference type="InterPro" id="IPR013767">
    <property type="entry name" value="PAS_fold"/>
</dbReference>
<feature type="domain" description="PAS" evidence="2">
    <location>
        <begin position="292"/>
        <end position="338"/>
    </location>
</feature>
<dbReference type="Pfam" id="PF00990">
    <property type="entry name" value="GGDEF"/>
    <property type="match status" value="1"/>
</dbReference>
<dbReference type="SMART" id="SM00086">
    <property type="entry name" value="PAC"/>
    <property type="match status" value="1"/>
</dbReference>
<dbReference type="Proteomes" id="UP000018857">
    <property type="component" value="Unassembled WGS sequence"/>
</dbReference>
<dbReference type="AlphaFoldDB" id="W1RN77"/>
<dbReference type="InterPro" id="IPR001633">
    <property type="entry name" value="EAL_dom"/>
</dbReference>
<gene>
    <name evidence="6" type="ORF">D104_18510</name>
</gene>
<dbReference type="PANTHER" id="PTHR44757:SF2">
    <property type="entry name" value="BIOFILM ARCHITECTURE MAINTENANCE PROTEIN MBAA"/>
    <property type="match status" value="1"/>
</dbReference>
<dbReference type="InterPro" id="IPR000700">
    <property type="entry name" value="PAS-assoc_C"/>
</dbReference>
<dbReference type="PROSITE" id="PS50112">
    <property type="entry name" value="PAS"/>
    <property type="match status" value="1"/>
</dbReference>
<dbReference type="Gene3D" id="3.20.20.450">
    <property type="entry name" value="EAL domain"/>
    <property type="match status" value="1"/>
</dbReference>
<evidence type="ECO:0000259" key="3">
    <source>
        <dbReference type="PROSITE" id="PS50113"/>
    </source>
</evidence>
<dbReference type="PATRIC" id="fig|1208321.3.peg.3671"/>
<dbReference type="PANTHER" id="PTHR44757">
    <property type="entry name" value="DIGUANYLATE CYCLASE DGCP"/>
    <property type="match status" value="1"/>
</dbReference>
<dbReference type="SUPFAM" id="SSF55073">
    <property type="entry name" value="Nucleotide cyclase"/>
    <property type="match status" value="1"/>
</dbReference>
<dbReference type="Pfam" id="PF00989">
    <property type="entry name" value="PAS"/>
    <property type="match status" value="1"/>
</dbReference>
<evidence type="ECO:0000313" key="6">
    <source>
        <dbReference type="EMBL" id="ETI57866.1"/>
    </source>
</evidence>
<dbReference type="CDD" id="cd00130">
    <property type="entry name" value="PAS"/>
    <property type="match status" value="1"/>
</dbReference>
<dbReference type="PROSITE" id="PS50883">
    <property type="entry name" value="EAL"/>
    <property type="match status" value="1"/>
</dbReference>
<evidence type="ECO:0000313" key="7">
    <source>
        <dbReference type="Proteomes" id="UP000018857"/>
    </source>
</evidence>
<dbReference type="SMART" id="SM00052">
    <property type="entry name" value="EAL"/>
    <property type="match status" value="1"/>
</dbReference>
<protein>
    <recommendedName>
        <fullName evidence="8">Diguanylate cyclase</fullName>
    </recommendedName>
</protein>
<dbReference type="Gene3D" id="3.30.70.270">
    <property type="match status" value="1"/>
</dbReference>
<dbReference type="STRING" id="1208321.D104_18510"/>